<feature type="compositionally biased region" description="Polar residues" evidence="16">
    <location>
        <begin position="528"/>
        <end position="537"/>
    </location>
</feature>
<evidence type="ECO:0000313" key="18">
    <source>
        <dbReference type="EMBL" id="KAL0062586.1"/>
    </source>
</evidence>
<feature type="compositionally biased region" description="Acidic residues" evidence="16">
    <location>
        <begin position="562"/>
        <end position="578"/>
    </location>
</feature>
<evidence type="ECO:0000256" key="7">
    <source>
        <dbReference type="ARBA" id="ARBA00022574"/>
    </source>
</evidence>
<keyword evidence="10" id="KW-0931">ER-Golgi transport</keyword>
<evidence type="ECO:0000256" key="6">
    <source>
        <dbReference type="ARBA" id="ARBA00022448"/>
    </source>
</evidence>
<dbReference type="Gene3D" id="1.25.40.1030">
    <property type="match status" value="1"/>
</dbReference>
<comment type="subcellular location">
    <subcellularLocation>
        <location evidence="1">Cytoplasmic vesicle</location>
        <location evidence="1">COPII-coated vesicle membrane</location>
        <topology evidence="1">Peripheral membrane protein</topology>
        <orientation evidence="1">Cytoplasmic side</orientation>
    </subcellularLocation>
    <subcellularLocation>
        <location evidence="2">Endoplasmic reticulum membrane</location>
    </subcellularLocation>
</comment>
<feature type="compositionally biased region" description="Low complexity" evidence="16">
    <location>
        <begin position="1077"/>
        <end position="1096"/>
    </location>
</feature>
<sequence>MKLKEIHRTSTFAWSPYTSLPLIATGTVAGALDESFSNESQLEIWGPDFLDKNEFDLGGQGHSGPKGVVKDSSRFNRLTWGYVEPSKPRGVIAAGMENGELALWDPSKILAGESATDSVILRNTQHTGPVRALDFNPIQTSLLSSGGVGGEVYIWDLKDPSKPYTPTPGSRSAKLDEITSVAWNRQVQYVLAGASSTGYTVVWDLRGKREVVALAYGGGAGTLAGQMSVAGNGMAAGGRRGMSAIAWHPDNATRLVTASEDDSSPIIMVWDLRNARAPEKILTGHEKGVLSLSWCKQDADLLLSCGKDNRALCWNPQTSEIIGELPSADNWAFQVEWCPRNPDLLATAFFDGTIGIHSIQSTNESAPAASSAPTQPQADGSDIFDAPGFTRSSAGGTLSLKQPPKWLRRPSAASFGFGGKLVSVSNLPSAQGKNQSSVVHIRKVVTENDLVERAKKLQAAIDGDVEALKEFAKDKSGSSGDEGWKALLSLYQADSRDELVSLLGFSKAEVASRVAEAVEKLKKRVEESTVTTETQGEQDLADMRPPVVSFAEPEPDKRGEGEQEEEQEEEEGDAEATPEPDSATLEKTPSETSLGATSNATSTATHLAETESNTTVPSLFGDDNAPGQVEAHDDFFNNIASVDENAPARVLVPHHSYGLDSSVAATIGSRPSSVASETLKSNTFRIYPSDESETERLVTKALVLGDFNSAVELCLSSDRFADALLLAVRGGPELLQKTQQAYFERQTISSPYLRLFQSIVTNDLADIVQNADLAEWQEIFVVLCTFASKEEFGSLAEQLGRRLEFQYTIARGSEGAQTEQQTKDWSEYRKNATLTYLAAARLERLVNIWAEEMTEEEGRLLEKGEVESQYAAHAHALQTFVEKVTVFRSATKYVDGDLGLAGVKAYKLGALYDRYFEYASALASQGLVKEAVSFLRLTPEDYKGSGSGGEDLSVEKERVLVVTGAKAGVRAAAAAPAAAPVASTSRVPYQGYTQPVQPPVQAQTGPYANFSGGVTTGAGLFTPAGPTVSDGGYAPVNTGGYAPPANTGGHAPPPASTASGPYAPPPSTTAQPPPAPVSSVYAPPSTTTTNPYSNNSFAAPNNLAQPPHLRQQQQQPGQPLQPPPRAVGASLPPPPIKRDNGGWNDAPVVASRTRTPNPPTNTANKPAAIMSPFPNASGMSSPSTSTFGLPGQPQGNLPPPPRPGSVTGRGPPGPPQRGPSTGMFSPPPPRPASGAGQLPPGPPPPGRMISPGGMQPPPPPQQQQQPPPGPYGPPPTSRGPVPGQTPPPGQGQYARPPLPGQPQQGPPPSGPYARPPSVGMGGGAPGPYNAPPPAGPGGQMQPPPPSGPYAPPPGAGNSQRPPPGVGAGGPPPPPPGAGGPPPASRAPPQKAGPPPPKYPPGDRSHIPEHAQPAFVVISQQLERLKQVTPANQKRQVEDLERRINPLFDALNCETLSKPVVDQLLVLTKAMEAHDRAAALAIHVDLLTRGSQTDDIGLWMSGIKQLIMRL</sequence>
<dbReference type="PANTHER" id="PTHR13923">
    <property type="entry name" value="SEC31-RELATED PROTEIN"/>
    <property type="match status" value="1"/>
</dbReference>
<keyword evidence="9" id="KW-0256">Endoplasmic reticulum</keyword>
<dbReference type="PANTHER" id="PTHR13923:SF11">
    <property type="entry name" value="SECRETORY 31, ISOFORM D"/>
    <property type="match status" value="1"/>
</dbReference>
<feature type="compositionally biased region" description="Pro residues" evidence="16">
    <location>
        <begin position="1328"/>
        <end position="1399"/>
    </location>
</feature>
<keyword evidence="12" id="KW-0472">Membrane</keyword>
<keyword evidence="13" id="KW-0968">Cytoplasmic vesicle</keyword>
<comment type="caution">
    <text evidence="18">The sequence shown here is derived from an EMBL/GenBank/DDBJ whole genome shotgun (WGS) entry which is preliminary data.</text>
</comment>
<evidence type="ECO:0000256" key="8">
    <source>
        <dbReference type="ARBA" id="ARBA00022737"/>
    </source>
</evidence>
<gene>
    <name evidence="18" type="primary">SEC31</name>
    <name evidence="18" type="ORF">AAF712_010520</name>
</gene>
<feature type="compositionally biased region" description="Pro residues" evidence="16">
    <location>
        <begin position="1296"/>
        <end position="1314"/>
    </location>
</feature>
<accession>A0ABR2ZLM3</accession>
<feature type="compositionally biased region" description="Low complexity" evidence="16">
    <location>
        <begin position="1105"/>
        <end position="1118"/>
    </location>
</feature>
<evidence type="ECO:0000256" key="13">
    <source>
        <dbReference type="ARBA" id="ARBA00023329"/>
    </source>
</evidence>
<dbReference type="Gene3D" id="2.130.10.10">
    <property type="entry name" value="YVTN repeat-like/Quinoprotein amine dehydrogenase"/>
    <property type="match status" value="1"/>
</dbReference>
<evidence type="ECO:0000256" key="12">
    <source>
        <dbReference type="ARBA" id="ARBA00023136"/>
    </source>
</evidence>
<dbReference type="PROSITE" id="PS50082">
    <property type="entry name" value="WD_REPEATS_2"/>
    <property type="match status" value="2"/>
</dbReference>
<dbReference type="Gene3D" id="1.20.940.10">
    <property type="entry name" value="Functional domain of the splicing factor Prp18"/>
    <property type="match status" value="1"/>
</dbReference>
<evidence type="ECO:0000256" key="1">
    <source>
        <dbReference type="ARBA" id="ARBA00004299"/>
    </source>
</evidence>
<feature type="domain" description="SRA1/Sec31" evidence="17">
    <location>
        <begin position="1378"/>
        <end position="1507"/>
    </location>
</feature>
<evidence type="ECO:0000256" key="4">
    <source>
        <dbReference type="ARBA" id="ARBA00013507"/>
    </source>
</evidence>
<evidence type="ECO:0000256" key="15">
    <source>
        <dbReference type="PROSITE-ProRule" id="PRU00221"/>
    </source>
</evidence>
<evidence type="ECO:0000256" key="5">
    <source>
        <dbReference type="ARBA" id="ARBA00021236"/>
    </source>
</evidence>
<evidence type="ECO:0000256" key="11">
    <source>
        <dbReference type="ARBA" id="ARBA00022927"/>
    </source>
</evidence>
<keyword evidence="7 15" id="KW-0853">WD repeat</keyword>
<dbReference type="Proteomes" id="UP001437256">
    <property type="component" value="Unassembled WGS sequence"/>
</dbReference>
<evidence type="ECO:0000256" key="2">
    <source>
        <dbReference type="ARBA" id="ARBA00004586"/>
    </source>
</evidence>
<name>A0ABR2ZLM3_9AGAR</name>
<dbReference type="InterPro" id="IPR015943">
    <property type="entry name" value="WD40/YVTN_repeat-like_dom_sf"/>
</dbReference>
<evidence type="ECO:0000256" key="16">
    <source>
        <dbReference type="SAM" id="MobiDB-lite"/>
    </source>
</evidence>
<keyword evidence="8" id="KW-0677">Repeat</keyword>
<feature type="compositionally biased region" description="Pro residues" evidence="16">
    <location>
        <begin position="1062"/>
        <end position="1076"/>
    </location>
</feature>
<dbReference type="InterPro" id="IPR001680">
    <property type="entry name" value="WD40_rpt"/>
</dbReference>
<evidence type="ECO:0000256" key="14">
    <source>
        <dbReference type="ARBA" id="ARBA00025471"/>
    </source>
</evidence>
<evidence type="ECO:0000256" key="3">
    <source>
        <dbReference type="ARBA" id="ARBA00009358"/>
    </source>
</evidence>
<dbReference type="Pfam" id="PF07304">
    <property type="entry name" value="SRA1"/>
    <property type="match status" value="1"/>
</dbReference>
<organism evidence="18 19">
    <name type="scientific">Marasmius tenuissimus</name>
    <dbReference type="NCBI Taxonomy" id="585030"/>
    <lineage>
        <taxon>Eukaryota</taxon>
        <taxon>Fungi</taxon>
        <taxon>Dikarya</taxon>
        <taxon>Basidiomycota</taxon>
        <taxon>Agaricomycotina</taxon>
        <taxon>Agaricomycetes</taxon>
        <taxon>Agaricomycetidae</taxon>
        <taxon>Agaricales</taxon>
        <taxon>Marasmiineae</taxon>
        <taxon>Marasmiaceae</taxon>
        <taxon>Marasmius</taxon>
    </lineage>
</organism>
<keyword evidence="6" id="KW-0813">Transport</keyword>
<feature type="region of interest" description="Disordered" evidence="16">
    <location>
        <begin position="361"/>
        <end position="386"/>
    </location>
</feature>
<evidence type="ECO:0000256" key="9">
    <source>
        <dbReference type="ARBA" id="ARBA00022824"/>
    </source>
</evidence>
<dbReference type="InterPro" id="IPR009917">
    <property type="entry name" value="SRA1/Sec31"/>
</dbReference>
<feature type="compositionally biased region" description="Low complexity" evidence="16">
    <location>
        <begin position="365"/>
        <end position="378"/>
    </location>
</feature>
<dbReference type="InterPro" id="IPR040251">
    <property type="entry name" value="SEC31-like"/>
</dbReference>
<feature type="compositionally biased region" description="Pro residues" evidence="16">
    <location>
        <begin position="1254"/>
        <end position="1289"/>
    </location>
</feature>
<feature type="compositionally biased region" description="Polar residues" evidence="16">
    <location>
        <begin position="585"/>
        <end position="617"/>
    </location>
</feature>
<dbReference type="SUPFAM" id="SSF50978">
    <property type="entry name" value="WD40 repeat-like"/>
    <property type="match status" value="1"/>
</dbReference>
<feature type="repeat" description="WD" evidence="15">
    <location>
        <begin position="123"/>
        <end position="165"/>
    </location>
</feature>
<evidence type="ECO:0000259" key="17">
    <source>
        <dbReference type="Pfam" id="PF07304"/>
    </source>
</evidence>
<dbReference type="Pfam" id="PF00400">
    <property type="entry name" value="WD40"/>
    <property type="match status" value="2"/>
</dbReference>
<dbReference type="EMBL" id="JBBXMP010000101">
    <property type="protein sequence ID" value="KAL0062586.1"/>
    <property type="molecule type" value="Genomic_DNA"/>
</dbReference>
<keyword evidence="19" id="KW-1185">Reference proteome</keyword>
<feature type="region of interest" description="Disordered" evidence="16">
    <location>
        <begin position="524"/>
        <end position="627"/>
    </location>
</feature>
<protein>
    <recommendedName>
        <fullName evidence="5">Protein transport protein SEC31</fullName>
    </recommendedName>
    <alternativeName>
        <fullName evidence="4">Protein transport protein sec31</fullName>
    </alternativeName>
</protein>
<evidence type="ECO:0000313" key="19">
    <source>
        <dbReference type="Proteomes" id="UP001437256"/>
    </source>
</evidence>
<comment type="similarity">
    <text evidence="3">Belongs to the WD repeat SEC31 family.</text>
</comment>
<comment type="function">
    <text evidence="14">Component of the coat protein complex II (COPII) which promotes the formation of transport vesicles from the endoplasmic reticulum (ER). The coat has two main functions, the physical deformation of the endoplasmic reticulum membrane into vesicles and the selection of cargo molecules.</text>
</comment>
<dbReference type="InterPro" id="IPR036322">
    <property type="entry name" value="WD40_repeat_dom_sf"/>
</dbReference>
<keyword evidence="11" id="KW-0653">Protein transport</keyword>
<dbReference type="SMART" id="SM00320">
    <property type="entry name" value="WD40"/>
    <property type="match status" value="5"/>
</dbReference>
<feature type="compositionally biased region" description="Pro residues" evidence="16">
    <location>
        <begin position="1119"/>
        <end position="1135"/>
    </location>
</feature>
<feature type="repeat" description="WD" evidence="15">
    <location>
        <begin position="282"/>
        <end position="324"/>
    </location>
</feature>
<feature type="region of interest" description="Disordered" evidence="16">
    <location>
        <begin position="1039"/>
        <end position="1407"/>
    </location>
</feature>
<evidence type="ECO:0000256" key="10">
    <source>
        <dbReference type="ARBA" id="ARBA00022892"/>
    </source>
</evidence>
<feature type="compositionally biased region" description="Polar residues" evidence="16">
    <location>
        <begin position="1177"/>
        <end position="1187"/>
    </location>
</feature>
<proteinExistence type="inferred from homology"/>
<reference evidence="18 19" key="1">
    <citation type="submission" date="2024-05" db="EMBL/GenBank/DDBJ databases">
        <title>A draft genome resource for the thread blight pathogen Marasmius tenuissimus strain MS-2.</title>
        <authorList>
            <person name="Yulfo-Soto G.E."/>
            <person name="Baruah I.K."/>
            <person name="Amoako-Attah I."/>
            <person name="Bukari Y."/>
            <person name="Meinhardt L.W."/>
            <person name="Bailey B.A."/>
            <person name="Cohen S.P."/>
        </authorList>
    </citation>
    <scope>NUCLEOTIDE SEQUENCE [LARGE SCALE GENOMIC DNA]</scope>
    <source>
        <strain evidence="18 19">MS-2</strain>
    </source>
</reference>